<evidence type="ECO:0000256" key="2">
    <source>
        <dbReference type="ARBA" id="ARBA00022475"/>
    </source>
</evidence>
<dbReference type="CDD" id="cd13408">
    <property type="entry name" value="TNFRSF7"/>
    <property type="match status" value="1"/>
</dbReference>
<dbReference type="InterPro" id="IPR034000">
    <property type="entry name" value="TNFRSF7_N"/>
</dbReference>
<feature type="repeat" description="TNFR-Cys" evidence="18">
    <location>
        <begin position="64"/>
        <end position="104"/>
    </location>
</feature>
<dbReference type="GO" id="GO:0160162">
    <property type="term" value="P:CD27 signaling pathway"/>
    <property type="evidence" value="ECO:0007669"/>
    <property type="project" value="UniProtKB-ARBA"/>
</dbReference>
<dbReference type="GO" id="GO:0004888">
    <property type="term" value="F:transmembrane signaling receptor activity"/>
    <property type="evidence" value="ECO:0007669"/>
    <property type="project" value="InterPro"/>
</dbReference>
<evidence type="ECO:0000256" key="19">
    <source>
        <dbReference type="SAM" id="MobiDB-lite"/>
    </source>
</evidence>
<dbReference type="InterPro" id="IPR008063">
    <property type="entry name" value="Fas_rcpt"/>
</dbReference>
<evidence type="ECO:0000313" key="23">
    <source>
        <dbReference type="RefSeq" id="XP_020013833.1"/>
    </source>
</evidence>
<feature type="signal peptide" evidence="20">
    <location>
        <begin position="1"/>
        <end position="20"/>
    </location>
</feature>
<keyword evidence="4" id="KW-0053">Apoptosis</keyword>
<dbReference type="AlphaFoldDB" id="A0A8B7U214"/>
<dbReference type="GO" id="GO:0006955">
    <property type="term" value="P:immune response"/>
    <property type="evidence" value="ECO:0007669"/>
    <property type="project" value="InterPro"/>
</dbReference>
<dbReference type="GO" id="GO:0045582">
    <property type="term" value="P:positive regulation of T cell differentiation"/>
    <property type="evidence" value="ECO:0007669"/>
    <property type="project" value="InterPro"/>
</dbReference>
<feature type="domain" description="TNFR-Cys" evidence="21">
    <location>
        <begin position="64"/>
        <end position="104"/>
    </location>
</feature>
<proteinExistence type="predicted"/>
<evidence type="ECO:0000256" key="13">
    <source>
        <dbReference type="ARBA" id="ARBA00065929"/>
    </source>
</evidence>
<comment type="function">
    <text evidence="12">Costimulatory immune-checkpoint receptor expressed at the surface of T-cells, NK-cells and B-cells which binds to and is activated by its ligand CD70/CD27L expressed by B-cells. The CD70-CD27 signaling pathway mediates antigen-specific T-cell activation and expansion which in turn provides immune surveillance of B-cells. Mechanistically, CD70 ligation activates the TRAF2-PTPN6 axis that subsequently inhibits LCK phosphorylation to promote phenotypic and transcriptional adaptations of T-cell memory. In addition, activation by CD70 on early progenitor cells provides a negative feedback signal to leukocyte differentiation during immune activation and thus modulates hematopoiesis. Negatively regulates the function of Th2 lymphocytes in the adipose tissue.</text>
</comment>
<feature type="region of interest" description="Disordered" evidence="19">
    <location>
        <begin position="161"/>
        <end position="226"/>
    </location>
</feature>
<dbReference type="Proteomes" id="UP001732720">
    <property type="component" value="Chromosome 6"/>
</dbReference>
<keyword evidence="11" id="KW-0325">Glycoprotein</keyword>
<evidence type="ECO:0000256" key="20">
    <source>
        <dbReference type="SAM" id="SignalP"/>
    </source>
</evidence>
<evidence type="ECO:0000256" key="3">
    <source>
        <dbReference type="ARBA" id="ARBA00022692"/>
    </source>
</evidence>
<evidence type="ECO:0000256" key="5">
    <source>
        <dbReference type="ARBA" id="ARBA00022729"/>
    </source>
</evidence>
<dbReference type="KEGG" id="ccan:109682796"/>
<dbReference type="GO" id="GO:0043066">
    <property type="term" value="P:negative regulation of apoptotic process"/>
    <property type="evidence" value="ECO:0007669"/>
    <property type="project" value="UniProtKB-ARBA"/>
</dbReference>
<dbReference type="SMART" id="SM00208">
    <property type="entry name" value="TNFR"/>
    <property type="match status" value="2"/>
</dbReference>
<comment type="caution">
    <text evidence="18">Lacks conserved residue(s) required for the propagation of feature annotation.</text>
</comment>
<keyword evidence="9" id="KW-1015">Disulfide bond</keyword>
<evidence type="ECO:0000256" key="18">
    <source>
        <dbReference type="PROSITE-ProRule" id="PRU00206"/>
    </source>
</evidence>
<evidence type="ECO:0000256" key="8">
    <source>
        <dbReference type="ARBA" id="ARBA00023136"/>
    </source>
</evidence>
<evidence type="ECO:0000256" key="12">
    <source>
        <dbReference type="ARBA" id="ARBA00058746"/>
    </source>
</evidence>
<protein>
    <recommendedName>
        <fullName evidence="14">CD27 antigen</fullName>
    </recommendedName>
    <alternativeName>
        <fullName evidence="17">CD27L receptor</fullName>
    </alternativeName>
    <alternativeName>
        <fullName evidence="15">T-cell activation antigen CD27</fullName>
    </alternativeName>
    <alternativeName>
        <fullName evidence="16">Tumor necrosis factor receptor superfamily member 7</fullName>
    </alternativeName>
</protein>
<dbReference type="OrthoDB" id="9374769at2759"/>
<keyword evidence="2" id="KW-1003">Cell membrane</keyword>
<dbReference type="FunFam" id="2.10.50.10:FF:000033">
    <property type="entry name" value="CD27 molecule"/>
    <property type="match status" value="1"/>
</dbReference>
<feature type="region of interest" description="Disordered" evidence="19">
    <location>
        <begin position="123"/>
        <end position="147"/>
    </location>
</feature>
<comment type="subunit">
    <text evidence="13">Homodimer. Interacts with SIVA1; may play a role in apoptosis through association with SIVA1. Interacts with TRAF2. Interacts ith PTPN6.</text>
</comment>
<evidence type="ECO:0000313" key="22">
    <source>
        <dbReference type="Proteomes" id="UP001732720"/>
    </source>
</evidence>
<evidence type="ECO:0000256" key="4">
    <source>
        <dbReference type="ARBA" id="ARBA00022703"/>
    </source>
</evidence>
<evidence type="ECO:0000256" key="16">
    <source>
        <dbReference type="ARBA" id="ARBA00080386"/>
    </source>
</evidence>
<dbReference type="RefSeq" id="XP_020013833.1">
    <property type="nucleotide sequence ID" value="XM_020158244.1"/>
</dbReference>
<keyword evidence="6" id="KW-0677">Repeat</keyword>
<evidence type="ECO:0000256" key="15">
    <source>
        <dbReference type="ARBA" id="ARBA00076047"/>
    </source>
</evidence>
<feature type="compositionally biased region" description="Basic and acidic residues" evidence="19">
    <location>
        <begin position="169"/>
        <end position="202"/>
    </location>
</feature>
<comment type="subcellular location">
    <subcellularLocation>
        <location evidence="1">Cell membrane</location>
        <topology evidence="1">Single-pass type I membrane protein</topology>
    </subcellularLocation>
</comment>
<keyword evidence="3" id="KW-0812">Transmembrane</keyword>
<dbReference type="GeneID" id="109682796"/>
<dbReference type="GO" id="GO:0006915">
    <property type="term" value="P:apoptotic process"/>
    <property type="evidence" value="ECO:0007669"/>
    <property type="project" value="UniProtKB-KW"/>
</dbReference>
<dbReference type="GO" id="GO:0045579">
    <property type="term" value="P:positive regulation of B cell differentiation"/>
    <property type="evidence" value="ECO:0007669"/>
    <property type="project" value="InterPro"/>
</dbReference>
<feature type="compositionally biased region" description="Basic and acidic residues" evidence="19">
    <location>
        <begin position="215"/>
        <end position="226"/>
    </location>
</feature>
<evidence type="ECO:0000256" key="11">
    <source>
        <dbReference type="ARBA" id="ARBA00023180"/>
    </source>
</evidence>
<evidence type="ECO:0000256" key="17">
    <source>
        <dbReference type="ARBA" id="ARBA00081747"/>
    </source>
</evidence>
<dbReference type="PROSITE" id="PS50050">
    <property type="entry name" value="TNFR_NGFR_2"/>
    <property type="match status" value="1"/>
</dbReference>
<dbReference type="PRINTS" id="PR01680">
    <property type="entry name" value="TNFACTORR6"/>
</dbReference>
<keyword evidence="10" id="KW-0675">Receptor</keyword>
<evidence type="ECO:0000256" key="6">
    <source>
        <dbReference type="ARBA" id="ARBA00022737"/>
    </source>
</evidence>
<evidence type="ECO:0000256" key="14">
    <source>
        <dbReference type="ARBA" id="ARBA00073748"/>
    </source>
</evidence>
<keyword evidence="5 20" id="KW-0732">Signal</keyword>
<evidence type="ECO:0000256" key="7">
    <source>
        <dbReference type="ARBA" id="ARBA00022989"/>
    </source>
</evidence>
<evidence type="ECO:0000256" key="9">
    <source>
        <dbReference type="ARBA" id="ARBA00023157"/>
    </source>
</evidence>
<keyword evidence="8" id="KW-0472">Membrane</keyword>
<evidence type="ECO:0000259" key="21">
    <source>
        <dbReference type="PROSITE" id="PS50050"/>
    </source>
</evidence>
<gene>
    <name evidence="23" type="primary">Cd27</name>
</gene>
<dbReference type="InterPro" id="IPR001368">
    <property type="entry name" value="TNFR/NGFR_Cys_rich_reg"/>
</dbReference>
<keyword evidence="7" id="KW-1133">Transmembrane helix</keyword>
<sequence>MPWPLSCWLCVLGTLAGLSATPASTSCPTRHYRAQTGLCCQMCGPGTFFVKDCDQFRKAAQCDWCIPGVSFSPDHHTRPHCESCRHCNSGLLIRNCTITANTECACPKGWQCRDKECTDCDPPPNPSLTTRPSEAPRSHPPPTHLPYAKKMSEAKTIWQSPIPALPRSWPHEFSPKSSTPERTHRESRNQEAPKHQGKKAEGGGRTIRRGLVQQREGERLGDRRAELREPRATVSLRPLCASAYHSPKVSVQLRVYSHLHDLLRNVCFHPGWSPVPPSTKKIWIKQS</sequence>
<evidence type="ECO:0000256" key="10">
    <source>
        <dbReference type="ARBA" id="ARBA00023170"/>
    </source>
</evidence>
<dbReference type="PANTHER" id="PTHR47496:SF1">
    <property type="entry name" value="CD27 ANTIGEN"/>
    <property type="match status" value="1"/>
</dbReference>
<accession>A0A8B7U214</accession>
<name>A0A8B7U214_CASCN</name>
<evidence type="ECO:0000256" key="1">
    <source>
        <dbReference type="ARBA" id="ARBA00004251"/>
    </source>
</evidence>
<dbReference type="InterPro" id="IPR053126">
    <property type="entry name" value="CD27_receptor"/>
</dbReference>
<dbReference type="CTD" id="939"/>
<keyword evidence="22" id="KW-1185">Reference proteome</keyword>
<dbReference type="SUPFAM" id="SSF57586">
    <property type="entry name" value="TNF receptor-like"/>
    <property type="match status" value="2"/>
</dbReference>
<feature type="chain" id="PRO_5034458203" description="CD27 antigen" evidence="20">
    <location>
        <begin position="21"/>
        <end position="287"/>
    </location>
</feature>
<dbReference type="PANTHER" id="PTHR47496">
    <property type="entry name" value="CD27"/>
    <property type="match status" value="1"/>
</dbReference>
<organism evidence="23">
    <name type="scientific">Castor canadensis</name>
    <name type="common">American beaver</name>
    <dbReference type="NCBI Taxonomy" id="51338"/>
    <lineage>
        <taxon>Eukaryota</taxon>
        <taxon>Metazoa</taxon>
        <taxon>Chordata</taxon>
        <taxon>Craniata</taxon>
        <taxon>Vertebrata</taxon>
        <taxon>Euteleostomi</taxon>
        <taxon>Mammalia</taxon>
        <taxon>Eutheria</taxon>
        <taxon>Euarchontoglires</taxon>
        <taxon>Glires</taxon>
        <taxon>Rodentia</taxon>
        <taxon>Castorimorpha</taxon>
        <taxon>Castoridae</taxon>
        <taxon>Castor</taxon>
    </lineage>
</organism>
<dbReference type="RefSeq" id="XP_020013833.1">
    <property type="nucleotide sequence ID" value="XM_020158244.2"/>
</dbReference>
<reference evidence="23" key="1">
    <citation type="submission" date="2025-08" db="UniProtKB">
        <authorList>
            <consortium name="RefSeq"/>
        </authorList>
    </citation>
    <scope>IDENTIFICATION</scope>
    <source>
        <tissue evidence="23">Leukocyte</tissue>
    </source>
</reference>
<dbReference type="GO" id="GO:0009897">
    <property type="term" value="C:external side of plasma membrane"/>
    <property type="evidence" value="ECO:0007669"/>
    <property type="project" value="TreeGrafter"/>
</dbReference>
<dbReference type="Gene3D" id="2.10.50.10">
    <property type="entry name" value="Tumor Necrosis Factor Receptor, subunit A, domain 2"/>
    <property type="match status" value="1"/>
</dbReference>